<dbReference type="RefSeq" id="WP_238230866.1">
    <property type="nucleotide sequence ID" value="NZ_BPRA01000004.1"/>
</dbReference>
<protein>
    <submittedName>
        <fullName evidence="2">Uncharacterized protein</fullName>
    </submittedName>
</protein>
<dbReference type="EMBL" id="BPRA01000004">
    <property type="protein sequence ID" value="GJE54526.1"/>
    <property type="molecule type" value="Genomic_DNA"/>
</dbReference>
<comment type="caution">
    <text evidence="2">The sequence shown here is derived from an EMBL/GenBank/DDBJ whole genome shotgun (WGS) entry which is preliminary data.</text>
</comment>
<organism evidence="2 3">
    <name type="scientific">Methylobacterium thuringiense</name>
    <dbReference type="NCBI Taxonomy" id="1003091"/>
    <lineage>
        <taxon>Bacteria</taxon>
        <taxon>Pseudomonadati</taxon>
        <taxon>Pseudomonadota</taxon>
        <taxon>Alphaproteobacteria</taxon>
        <taxon>Hyphomicrobiales</taxon>
        <taxon>Methylobacteriaceae</taxon>
        <taxon>Methylobacterium</taxon>
    </lineage>
</organism>
<evidence type="ECO:0000313" key="3">
    <source>
        <dbReference type="Proteomes" id="UP001055101"/>
    </source>
</evidence>
<keyword evidence="3" id="KW-1185">Reference proteome</keyword>
<sequence length="136" mass="14969">MTEVEEIRALSTAELLRRLASYTKWMGLPHTQPRLLSAEASRRAETMSDADRVCHDDQMAVWSGDVIGRLAMGDYLRADFDYDDTLALHSAVADEIRSIVESALSHPELAASLSPQQPTDTGDLDRPVALSTSPNK</sequence>
<reference evidence="2" key="1">
    <citation type="journal article" date="2021" name="Front. Microbiol.">
        <title>Comprehensive Comparative Genomics and Phenotyping of Methylobacterium Species.</title>
        <authorList>
            <person name="Alessa O."/>
            <person name="Ogura Y."/>
            <person name="Fujitani Y."/>
            <person name="Takami H."/>
            <person name="Hayashi T."/>
            <person name="Sahin N."/>
            <person name="Tani A."/>
        </authorList>
    </citation>
    <scope>NUCLEOTIDE SEQUENCE</scope>
    <source>
        <strain evidence="2">DSM 23674</strain>
    </source>
</reference>
<feature type="region of interest" description="Disordered" evidence="1">
    <location>
        <begin position="109"/>
        <end position="136"/>
    </location>
</feature>
<evidence type="ECO:0000313" key="2">
    <source>
        <dbReference type="EMBL" id="GJE54526.1"/>
    </source>
</evidence>
<dbReference type="Proteomes" id="UP001055101">
    <property type="component" value="Unassembled WGS sequence"/>
</dbReference>
<reference evidence="2" key="2">
    <citation type="submission" date="2021-08" db="EMBL/GenBank/DDBJ databases">
        <authorList>
            <person name="Tani A."/>
            <person name="Ola A."/>
            <person name="Ogura Y."/>
            <person name="Katsura K."/>
            <person name="Hayashi T."/>
        </authorList>
    </citation>
    <scope>NUCLEOTIDE SEQUENCE</scope>
    <source>
        <strain evidence="2">DSM 23674</strain>
    </source>
</reference>
<name>A0ABQ4TGV1_9HYPH</name>
<gene>
    <name evidence="2" type="ORF">EKPJFOCH_1004</name>
</gene>
<evidence type="ECO:0000256" key="1">
    <source>
        <dbReference type="SAM" id="MobiDB-lite"/>
    </source>
</evidence>
<accession>A0ABQ4TGV1</accession>
<proteinExistence type="predicted"/>